<dbReference type="PANTHER" id="PTHR11228">
    <property type="entry name" value="RADICAL SAM DOMAIN PROTEIN"/>
    <property type="match status" value="1"/>
</dbReference>
<dbReference type="InterPro" id="IPR006638">
    <property type="entry name" value="Elp3/MiaA/NifB-like_rSAM"/>
</dbReference>
<keyword evidence="6" id="KW-0411">Iron-sulfur</keyword>
<evidence type="ECO:0000256" key="4">
    <source>
        <dbReference type="ARBA" id="ARBA00022723"/>
    </source>
</evidence>
<feature type="domain" description="Radical SAM core" evidence="7">
    <location>
        <begin position="40"/>
        <end position="263"/>
    </location>
</feature>
<evidence type="ECO:0000256" key="2">
    <source>
        <dbReference type="ARBA" id="ARBA00022485"/>
    </source>
</evidence>
<evidence type="ECO:0000313" key="8">
    <source>
        <dbReference type="EMBL" id="WNE93862.1"/>
    </source>
</evidence>
<gene>
    <name evidence="8" type="ORF">PS467_00125</name>
</gene>
<keyword evidence="3" id="KW-0949">S-adenosyl-L-methionine</keyword>
<evidence type="ECO:0000256" key="6">
    <source>
        <dbReference type="ARBA" id="ARBA00023014"/>
    </source>
</evidence>
<dbReference type="InterPro" id="IPR050377">
    <property type="entry name" value="Radical_SAM_PqqE_MftC-like"/>
</dbReference>
<sequence length="421" mass="47321">MRADNRLLDIPVRPFEMTQRRRENQALNIHEYREGATTLRSRPLALFVELTQNCNLRCPMCRFGEKYDPALNMDEKVFDRLAEELFPDAHLVDVRGWGESTMLAGFGDLVLRALEHRVRVRVVTNGQINRPAVWDTLMRGQGIVTVSCDAASPELFDKLRAGGTLERLERTCASLVEARDRHGVPRDHVNFNVVSSMDNLDELADIVRLAARLDISPVVIHPLVAHVDDPSHLRQDLGRTQEAYARAAEAGREHGVVVQLGAAPDPSLALPEMVRKPACMHPWSYAYVRYDGAVGFCDHLIGSDEYTLGSLQHHTFEEIWNGEKWQALRRAHLSGHIPDAFAPCRYTYAQRYTDFEYLVHPDRAEGIVSSATHHDVVRSRDPRLIPAVPFAGDDADSTGQVLVPTRMLSDSLRALSVPDQS</sequence>
<proteinExistence type="predicted"/>
<dbReference type="InterPro" id="IPR058240">
    <property type="entry name" value="rSAM_sf"/>
</dbReference>
<dbReference type="SFLD" id="SFLDS00029">
    <property type="entry name" value="Radical_SAM"/>
    <property type="match status" value="1"/>
</dbReference>
<evidence type="ECO:0000256" key="3">
    <source>
        <dbReference type="ARBA" id="ARBA00022691"/>
    </source>
</evidence>
<organism evidence="8 9">
    <name type="scientific">Streptomyces luomodiensis</name>
    <dbReference type="NCBI Taxonomy" id="3026192"/>
    <lineage>
        <taxon>Bacteria</taxon>
        <taxon>Bacillati</taxon>
        <taxon>Actinomycetota</taxon>
        <taxon>Actinomycetes</taxon>
        <taxon>Kitasatosporales</taxon>
        <taxon>Streptomycetaceae</taxon>
        <taxon>Streptomyces</taxon>
    </lineage>
</organism>
<name>A0ABY9UPF0_9ACTN</name>
<comment type="cofactor">
    <cofactor evidence="1">
        <name>[4Fe-4S] cluster</name>
        <dbReference type="ChEBI" id="CHEBI:49883"/>
    </cofactor>
</comment>
<evidence type="ECO:0000256" key="1">
    <source>
        <dbReference type="ARBA" id="ARBA00001966"/>
    </source>
</evidence>
<dbReference type="SMART" id="SM00729">
    <property type="entry name" value="Elp3"/>
    <property type="match status" value="1"/>
</dbReference>
<protein>
    <submittedName>
        <fullName evidence="8">SPASM domain-containing protein</fullName>
    </submittedName>
</protein>
<dbReference type="InterPro" id="IPR007197">
    <property type="entry name" value="rSAM"/>
</dbReference>
<evidence type="ECO:0000256" key="5">
    <source>
        <dbReference type="ARBA" id="ARBA00023004"/>
    </source>
</evidence>
<dbReference type="Gene3D" id="3.20.20.70">
    <property type="entry name" value="Aldolase class I"/>
    <property type="match status" value="1"/>
</dbReference>
<dbReference type="EMBL" id="CP117522">
    <property type="protein sequence ID" value="WNE93862.1"/>
    <property type="molecule type" value="Genomic_DNA"/>
</dbReference>
<dbReference type="InterPro" id="IPR023885">
    <property type="entry name" value="4Fe4S-binding_SPASM_dom"/>
</dbReference>
<accession>A0ABY9UPF0</accession>
<dbReference type="Pfam" id="PF13186">
    <property type="entry name" value="SPASM"/>
    <property type="match status" value="1"/>
</dbReference>
<keyword evidence="4" id="KW-0479">Metal-binding</keyword>
<dbReference type="Pfam" id="PF04055">
    <property type="entry name" value="Radical_SAM"/>
    <property type="match status" value="1"/>
</dbReference>
<reference evidence="8 9" key="1">
    <citation type="submission" date="2023-02" db="EMBL/GenBank/DDBJ databases">
        <title>Streptomyces sp. SCA4-21 with antifungal activity against Fusarium oxysporum f. sp. cubense, Streptomyces sp. SCA2-17 with antifungal activity against Fusarium oxysporum f. sp. cubense.</title>
        <authorList>
            <person name="Qi D."/>
        </authorList>
    </citation>
    <scope>NUCLEOTIDE SEQUENCE [LARGE SCALE GENOMIC DNA]</scope>
    <source>
        <strain evidence="8 9">SCA4-21</strain>
    </source>
</reference>
<keyword evidence="2" id="KW-0004">4Fe-4S</keyword>
<evidence type="ECO:0000313" key="9">
    <source>
        <dbReference type="Proteomes" id="UP001305606"/>
    </source>
</evidence>
<keyword evidence="5" id="KW-0408">Iron</keyword>
<dbReference type="InterPro" id="IPR013785">
    <property type="entry name" value="Aldolase_TIM"/>
</dbReference>
<keyword evidence="9" id="KW-1185">Reference proteome</keyword>
<dbReference type="InterPro" id="IPR000385">
    <property type="entry name" value="MoaA_NifB_PqqE_Fe-S-bd_CS"/>
</dbReference>
<dbReference type="SUPFAM" id="SSF102114">
    <property type="entry name" value="Radical SAM enzymes"/>
    <property type="match status" value="1"/>
</dbReference>
<evidence type="ECO:0000259" key="7">
    <source>
        <dbReference type="PROSITE" id="PS51918"/>
    </source>
</evidence>
<dbReference type="RefSeq" id="WP_311033355.1">
    <property type="nucleotide sequence ID" value="NZ_CP117522.1"/>
</dbReference>
<dbReference type="Proteomes" id="UP001305606">
    <property type="component" value="Chromosome"/>
</dbReference>
<dbReference type="CDD" id="cd21109">
    <property type="entry name" value="SPASM"/>
    <property type="match status" value="1"/>
</dbReference>
<dbReference type="PROSITE" id="PS51918">
    <property type="entry name" value="RADICAL_SAM"/>
    <property type="match status" value="1"/>
</dbReference>
<dbReference type="PANTHER" id="PTHR11228:SF27">
    <property type="entry name" value="GLYCYL-RADICAL ENZYME ACTIVATING ENZYME MJ1227-RELATED"/>
    <property type="match status" value="1"/>
</dbReference>
<dbReference type="PROSITE" id="PS01305">
    <property type="entry name" value="MOAA_NIFB_PQQE"/>
    <property type="match status" value="1"/>
</dbReference>
<dbReference type="CDD" id="cd01335">
    <property type="entry name" value="Radical_SAM"/>
    <property type="match status" value="1"/>
</dbReference>
<dbReference type="SFLD" id="SFLDG01067">
    <property type="entry name" value="SPASM/twitch_domain_containing"/>
    <property type="match status" value="1"/>
</dbReference>